<accession>A0A1T4L756</accession>
<organism evidence="7 8">
    <name type="scientific">Vibrio cincinnatiensis DSM 19608</name>
    <dbReference type="NCBI Taxonomy" id="1123491"/>
    <lineage>
        <taxon>Bacteria</taxon>
        <taxon>Pseudomonadati</taxon>
        <taxon>Pseudomonadota</taxon>
        <taxon>Gammaproteobacteria</taxon>
        <taxon>Vibrionales</taxon>
        <taxon>Vibrionaceae</taxon>
        <taxon>Vibrio</taxon>
    </lineage>
</organism>
<dbReference type="GO" id="GO:0016432">
    <property type="term" value="F:tRNA-uridine aminocarboxypropyltransferase activity"/>
    <property type="evidence" value="ECO:0007669"/>
    <property type="project" value="UniProtKB-EC"/>
</dbReference>
<dbReference type="EMBL" id="FUXB01000002">
    <property type="protein sequence ID" value="SJZ50351.1"/>
    <property type="molecule type" value="Genomic_DNA"/>
</dbReference>
<protein>
    <recommendedName>
        <fullName evidence="1">tRNA-uridine aminocarboxypropyltransferase</fullName>
        <ecNumber evidence="1">2.5.1.25</ecNumber>
    </recommendedName>
</protein>
<evidence type="ECO:0000313" key="8">
    <source>
        <dbReference type="Proteomes" id="UP000190834"/>
    </source>
</evidence>
<name>A0A1T4L756_VIBCI</name>
<feature type="domain" description="DTW" evidence="6">
    <location>
        <begin position="1"/>
        <end position="190"/>
    </location>
</feature>
<dbReference type="SMART" id="SM01144">
    <property type="entry name" value="DTW"/>
    <property type="match status" value="1"/>
</dbReference>
<gene>
    <name evidence="7" type="ORF">SAMN02745782_00507</name>
</gene>
<evidence type="ECO:0000256" key="5">
    <source>
        <dbReference type="ARBA" id="ARBA00034489"/>
    </source>
</evidence>
<keyword evidence="8" id="KW-1185">Reference proteome</keyword>
<keyword evidence="2" id="KW-0808">Transferase</keyword>
<dbReference type="OrthoDB" id="268835at2"/>
<dbReference type="Pfam" id="PF03942">
    <property type="entry name" value="DTW"/>
    <property type="match status" value="1"/>
</dbReference>
<dbReference type="InterPro" id="IPR039262">
    <property type="entry name" value="DTWD2/TAPT"/>
</dbReference>
<dbReference type="GeneID" id="70583277"/>
<evidence type="ECO:0000256" key="2">
    <source>
        <dbReference type="ARBA" id="ARBA00022679"/>
    </source>
</evidence>
<dbReference type="AlphaFoldDB" id="A0A1T4L756"/>
<evidence type="ECO:0000313" key="7">
    <source>
        <dbReference type="EMBL" id="SJZ50351.1"/>
    </source>
</evidence>
<reference evidence="8" key="1">
    <citation type="submission" date="2017-02" db="EMBL/GenBank/DDBJ databases">
        <authorList>
            <person name="Varghese N."/>
            <person name="Submissions S."/>
        </authorList>
    </citation>
    <scope>NUCLEOTIDE SEQUENCE [LARGE SCALE GENOMIC DNA]</scope>
    <source>
        <strain evidence="8">DSM 19608</strain>
    </source>
</reference>
<dbReference type="PANTHER" id="PTHR21392">
    <property type="entry name" value="TRNA-URIDINE AMINOCARBOXYPROPYLTRANSFERASE 2"/>
    <property type="match status" value="1"/>
</dbReference>
<dbReference type="RefSeq" id="WP_078924912.1">
    <property type="nucleotide sequence ID" value="NZ_FUXB01000002.1"/>
</dbReference>
<evidence type="ECO:0000259" key="6">
    <source>
        <dbReference type="SMART" id="SM01144"/>
    </source>
</evidence>
<proteinExistence type="inferred from homology"/>
<dbReference type="InterPro" id="IPR005636">
    <property type="entry name" value="DTW"/>
</dbReference>
<comment type="similarity">
    <text evidence="5">Belongs to the TDD superfamily. DTWD2 family.</text>
</comment>
<dbReference type="PANTHER" id="PTHR21392:SF0">
    <property type="entry name" value="TRNA-URIDINE AMINOCARBOXYPROPYLTRANSFERASE 2"/>
    <property type="match status" value="1"/>
</dbReference>
<dbReference type="Proteomes" id="UP000190834">
    <property type="component" value="Unassembled WGS sequence"/>
</dbReference>
<evidence type="ECO:0000256" key="4">
    <source>
        <dbReference type="ARBA" id="ARBA00022694"/>
    </source>
</evidence>
<dbReference type="GO" id="GO:0008033">
    <property type="term" value="P:tRNA processing"/>
    <property type="evidence" value="ECO:0007669"/>
    <property type="project" value="UniProtKB-KW"/>
</dbReference>
<evidence type="ECO:0000256" key="1">
    <source>
        <dbReference type="ARBA" id="ARBA00012386"/>
    </source>
</evidence>
<keyword evidence="3" id="KW-0949">S-adenosyl-L-methionine</keyword>
<evidence type="ECO:0000256" key="3">
    <source>
        <dbReference type="ARBA" id="ARBA00022691"/>
    </source>
</evidence>
<dbReference type="EC" id="2.5.1.25" evidence="1"/>
<keyword evidence="4" id="KW-0819">tRNA processing</keyword>
<sequence length="205" mass="23376">MSRYCSQCGKAHKACICAEIVPLTSAVELIILQHPTEEHRPMGTARILNLSLANCRLWVGEDFRDHAPLNQLLAEPDVVHQVLYPSEHSTCISAEVDSSYQKIRVILLDGTWKKVFKMWQINTQLHSLPCLHLPETLKGNYRIRKAPNDNALSTVEAGFHLLQLWQPKQDFSPLLNAFEAMIDYQIQQMPKGVFERHYSNGKSTL</sequence>